<accession>A0A365KLR3</accession>
<name>A0A365KLR3_9BACL</name>
<keyword evidence="2" id="KW-0413">Isomerase</keyword>
<dbReference type="RefSeq" id="WP_112224643.1">
    <property type="nucleotide sequence ID" value="NZ_CP047673.1"/>
</dbReference>
<dbReference type="InterPro" id="IPR004380">
    <property type="entry name" value="Asp_race"/>
</dbReference>
<reference evidence="3 4" key="1">
    <citation type="submission" date="2018-06" db="EMBL/GenBank/DDBJ databases">
        <title>The draft genome sequences of strains SCU63 and S1.</title>
        <authorList>
            <person name="Gan L."/>
        </authorList>
    </citation>
    <scope>NUCLEOTIDE SEQUENCE [LARGE SCALE GENOMIC DNA]</scope>
    <source>
        <strain evidence="3 4">SCU63</strain>
    </source>
</reference>
<dbReference type="SUPFAM" id="SSF53681">
    <property type="entry name" value="Aspartate/glutamate racemase"/>
    <property type="match status" value="2"/>
</dbReference>
<evidence type="ECO:0000313" key="4">
    <source>
        <dbReference type="Proteomes" id="UP000251002"/>
    </source>
</evidence>
<dbReference type="PROSITE" id="PS00923">
    <property type="entry name" value="ASP_GLU_RACEMASE_1"/>
    <property type="match status" value="1"/>
</dbReference>
<dbReference type="PANTHER" id="PTHR21198">
    <property type="entry name" value="GLUTAMATE RACEMASE"/>
    <property type="match status" value="1"/>
</dbReference>
<gene>
    <name evidence="3" type="ORF">DP120_15975</name>
</gene>
<dbReference type="PROSITE" id="PS00924">
    <property type="entry name" value="ASP_GLU_RACEMASE_2"/>
    <property type="match status" value="1"/>
</dbReference>
<dbReference type="NCBIfam" id="TIGR00035">
    <property type="entry name" value="asp_race"/>
    <property type="match status" value="1"/>
</dbReference>
<dbReference type="Gene3D" id="3.40.50.1860">
    <property type="match status" value="2"/>
</dbReference>
<dbReference type="Pfam" id="PF01177">
    <property type="entry name" value="Asp_Glu_race"/>
    <property type="match status" value="1"/>
</dbReference>
<dbReference type="InterPro" id="IPR015942">
    <property type="entry name" value="Asp/Glu/hydantoin_racemase"/>
</dbReference>
<dbReference type="InterPro" id="IPR018187">
    <property type="entry name" value="Asp/Glu_racemase_AS_1"/>
</dbReference>
<dbReference type="AlphaFoldDB" id="A0A365KLR3"/>
<comment type="similarity">
    <text evidence="1">Belongs to the aspartate/glutamate racemases family.</text>
</comment>
<dbReference type="InterPro" id="IPR001920">
    <property type="entry name" value="Asp/Glu_race"/>
</dbReference>
<proteinExistence type="inferred from homology"/>
<dbReference type="EMBL" id="QLZR01000008">
    <property type="protein sequence ID" value="RAZ74077.1"/>
    <property type="molecule type" value="Genomic_DNA"/>
</dbReference>
<keyword evidence="4" id="KW-1185">Reference proteome</keyword>
<evidence type="ECO:0000256" key="1">
    <source>
        <dbReference type="ARBA" id="ARBA00007847"/>
    </source>
</evidence>
<dbReference type="Proteomes" id="UP000251002">
    <property type="component" value="Unassembled WGS sequence"/>
</dbReference>
<organism evidence="3 4">
    <name type="scientific">Planococcus halotolerans</name>
    <dbReference type="NCBI Taxonomy" id="2233542"/>
    <lineage>
        <taxon>Bacteria</taxon>
        <taxon>Bacillati</taxon>
        <taxon>Bacillota</taxon>
        <taxon>Bacilli</taxon>
        <taxon>Bacillales</taxon>
        <taxon>Caryophanaceae</taxon>
        <taxon>Planococcus</taxon>
    </lineage>
</organism>
<sequence>MEKKTLGIVGGVGPLATMFIGEMIVRRTKAAKDQDHVNSIITNNTRIPDRTAFIMGRSQDDPVPVMVADMEKLSSIGAEIIIIPCNTAHTFYEELQQGAPVPVIHMIRETMNRAAEQGAKKVGILATTGTVTSKVYQHAADEYGLEPVLPSQEIQEKVMSVIYDNIKAGKNADRDNWRDIVNYMENQGCDRVILGCTELSIVKKEMELPEFYLDSLIVLAETAILSCGYELAD</sequence>
<evidence type="ECO:0000256" key="2">
    <source>
        <dbReference type="ARBA" id="ARBA00023235"/>
    </source>
</evidence>
<protein>
    <submittedName>
        <fullName evidence="3">Aspartate racemase</fullName>
    </submittedName>
</protein>
<dbReference type="GO" id="GO:0047661">
    <property type="term" value="F:amino-acid racemase activity"/>
    <property type="evidence" value="ECO:0007669"/>
    <property type="project" value="InterPro"/>
</dbReference>
<comment type="caution">
    <text evidence="3">The sequence shown here is derived from an EMBL/GenBank/DDBJ whole genome shotgun (WGS) entry which is preliminary data.</text>
</comment>
<dbReference type="InterPro" id="IPR033134">
    <property type="entry name" value="Asp/Glu_racemase_AS_2"/>
</dbReference>
<dbReference type="PANTHER" id="PTHR21198:SF7">
    <property type="entry name" value="ASPARTATE-GLUTAMATE RACEMASE FAMILY"/>
    <property type="match status" value="1"/>
</dbReference>
<evidence type="ECO:0000313" key="3">
    <source>
        <dbReference type="EMBL" id="RAZ74077.1"/>
    </source>
</evidence>